<dbReference type="PANTHER" id="PTHR43884">
    <property type="entry name" value="ACYL-COA DEHYDROGENASE"/>
    <property type="match status" value="1"/>
</dbReference>
<dbReference type="KEGG" id="tsq:D3A95_07110"/>
<dbReference type="Gene3D" id="1.20.140.10">
    <property type="entry name" value="Butyryl-CoA Dehydrogenase, subunit A, domain 3"/>
    <property type="match status" value="1"/>
</dbReference>
<protein>
    <submittedName>
        <fullName evidence="2">Acyl-CoA/acyl-ACP dehydrogenase</fullName>
    </submittedName>
</protein>
<keyword evidence="3" id="KW-1185">Reference proteome</keyword>
<gene>
    <name evidence="2" type="ORF">D3A95_07110</name>
</gene>
<dbReference type="InterPro" id="IPR036250">
    <property type="entry name" value="AcylCo_DH-like_C"/>
</dbReference>
<dbReference type="GO" id="GO:0003995">
    <property type="term" value="F:acyl-CoA dehydrogenase activity"/>
    <property type="evidence" value="ECO:0007669"/>
    <property type="project" value="TreeGrafter"/>
</dbReference>
<dbReference type="InterPro" id="IPR009100">
    <property type="entry name" value="AcylCoA_DH/oxidase_NM_dom_sf"/>
</dbReference>
<sequence length="361" mass="39280">MDALVFADPAAQPLLKDIQTYLTTVVAPIANRIDQQRSLLSASLQALGNLGIFRLAVPKAMGGLGCDCRTLWHLSLQLAQTSGALAFLVAQHQSALGMILEHPEGNVAQTYLGDLMKGQVLIGVSFSHLRHNSVDLQAQPTSEGYLLRGTLPWLSGFQHMTMFVAAAPLPDQRILFALMPLINAQQAGGGILHLSLPLPLAAVPSTQTVQAEVVNWLVPPEDVVGISEADWMIVRDRQQLLRGSAAPMGCTRTSLQILAESADAKDLYHHFRDRWQRLYDQIQGELENINPPYHAQLRAAAIHLAVQAAQAALLTTGGSALMLSHTVQRLYREAMLYTVSGLNAPVRHALMEDLLLEKGSH</sequence>
<dbReference type="Proteomes" id="UP000261812">
    <property type="component" value="Chromosome"/>
</dbReference>
<dbReference type="Gene3D" id="2.40.110.10">
    <property type="entry name" value="Butyryl-CoA Dehydrogenase, subunit A, domain 2"/>
    <property type="match status" value="1"/>
</dbReference>
<dbReference type="GO" id="GO:0050660">
    <property type="term" value="F:flavin adenine dinucleotide binding"/>
    <property type="evidence" value="ECO:0007669"/>
    <property type="project" value="InterPro"/>
</dbReference>
<reference evidence="3" key="1">
    <citation type="submission" date="2018-09" db="EMBL/GenBank/DDBJ databases">
        <title>Complete genome sequence of thermophilic cyanobacteria strain Thermosynechococcus elongatus PKUAC-SCTE542.</title>
        <authorList>
            <person name="Liang Y."/>
            <person name="Tang J."/>
            <person name="Daroch M."/>
        </authorList>
    </citation>
    <scope>NUCLEOTIDE SEQUENCE [LARGE SCALE GENOMIC DNA]</scope>
    <source>
        <strain evidence="3">E542</strain>
    </source>
</reference>
<organism evidence="2 3">
    <name type="scientific">Thermosynechococcus sichuanensis E542</name>
    <dbReference type="NCBI Taxonomy" id="2016101"/>
    <lineage>
        <taxon>Bacteria</taxon>
        <taxon>Bacillati</taxon>
        <taxon>Cyanobacteriota</taxon>
        <taxon>Cyanophyceae</taxon>
        <taxon>Acaryochloridales</taxon>
        <taxon>Thermosynechococcaceae</taxon>
        <taxon>Thermosynechococcus</taxon>
        <taxon>Thermosynechococcus sichuanensis</taxon>
    </lineage>
</organism>
<dbReference type="InterPro" id="IPR046373">
    <property type="entry name" value="Acyl-CoA_Oxase/DH_mid-dom_sf"/>
</dbReference>
<dbReference type="SUPFAM" id="SSF56645">
    <property type="entry name" value="Acyl-CoA dehydrogenase NM domain-like"/>
    <property type="match status" value="1"/>
</dbReference>
<evidence type="ECO:0000313" key="3">
    <source>
        <dbReference type="Proteomes" id="UP000261812"/>
    </source>
</evidence>
<dbReference type="PANTHER" id="PTHR43884:SF12">
    <property type="entry name" value="ISOVALERYL-COA DEHYDROGENASE, MITOCHONDRIAL-RELATED"/>
    <property type="match status" value="1"/>
</dbReference>
<dbReference type="InterPro" id="IPR013786">
    <property type="entry name" value="AcylCoA_DH/ox_N"/>
</dbReference>
<evidence type="ECO:0000259" key="1">
    <source>
        <dbReference type="Pfam" id="PF02771"/>
    </source>
</evidence>
<name>A0A7D6EVX3_9CYAN</name>
<dbReference type="InterPro" id="IPR037069">
    <property type="entry name" value="AcylCoA_DH/ox_N_sf"/>
</dbReference>
<dbReference type="RefSeq" id="WP_181494371.1">
    <property type="nucleotide sequence ID" value="NZ_CP032152.1"/>
</dbReference>
<feature type="domain" description="Acyl-CoA dehydrogenase/oxidase N-terminal" evidence="1">
    <location>
        <begin position="14"/>
        <end position="118"/>
    </location>
</feature>
<proteinExistence type="predicted"/>
<dbReference type="PIRSF" id="PIRSF016578">
    <property type="entry name" value="HsaA"/>
    <property type="match status" value="1"/>
</dbReference>
<dbReference type="SUPFAM" id="SSF47203">
    <property type="entry name" value="Acyl-CoA dehydrogenase C-terminal domain-like"/>
    <property type="match status" value="1"/>
</dbReference>
<dbReference type="EMBL" id="CP032152">
    <property type="protein sequence ID" value="QLL29188.1"/>
    <property type="molecule type" value="Genomic_DNA"/>
</dbReference>
<evidence type="ECO:0000313" key="2">
    <source>
        <dbReference type="EMBL" id="QLL29188.1"/>
    </source>
</evidence>
<accession>A0A7D6EVX3</accession>
<dbReference type="Pfam" id="PF02771">
    <property type="entry name" value="Acyl-CoA_dh_N"/>
    <property type="match status" value="1"/>
</dbReference>
<dbReference type="Gene3D" id="1.10.540.10">
    <property type="entry name" value="Acyl-CoA dehydrogenase/oxidase, N-terminal domain"/>
    <property type="match status" value="1"/>
</dbReference>
<dbReference type="AlphaFoldDB" id="A0A7D6EVX3"/>